<comment type="similarity">
    <text evidence="7">Belongs to the TRAP transporter large permease family.</text>
</comment>
<keyword evidence="3 7" id="KW-0997">Cell inner membrane</keyword>
<feature type="transmembrane region" description="Helical" evidence="7">
    <location>
        <begin position="249"/>
        <end position="266"/>
    </location>
</feature>
<feature type="transmembrane region" description="Helical" evidence="7">
    <location>
        <begin position="344"/>
        <end position="370"/>
    </location>
</feature>
<feature type="transmembrane region" description="Helical" evidence="7">
    <location>
        <begin position="278"/>
        <end position="299"/>
    </location>
</feature>
<keyword evidence="4 7" id="KW-0812">Transmembrane</keyword>
<dbReference type="PIRSF" id="PIRSF006066">
    <property type="entry name" value="HI0050"/>
    <property type="match status" value="1"/>
</dbReference>
<evidence type="ECO:0000256" key="4">
    <source>
        <dbReference type="ARBA" id="ARBA00022692"/>
    </source>
</evidence>
<feature type="transmembrane region" description="Helical" evidence="7">
    <location>
        <begin position="6"/>
        <end position="34"/>
    </location>
</feature>
<name>A0ABQ0A752_9GAMM</name>
<comment type="function">
    <text evidence="7">Part of the tripartite ATP-independent periplasmic (TRAP) transport system.</text>
</comment>
<dbReference type="PANTHER" id="PTHR33362">
    <property type="entry name" value="SIALIC ACID TRAP TRANSPORTER PERMEASE PROTEIN SIAT-RELATED"/>
    <property type="match status" value="1"/>
</dbReference>
<proteinExistence type="inferred from homology"/>
<evidence type="ECO:0000256" key="7">
    <source>
        <dbReference type="RuleBase" id="RU369079"/>
    </source>
</evidence>
<accession>A0ABQ0A752</accession>
<evidence type="ECO:0000256" key="5">
    <source>
        <dbReference type="ARBA" id="ARBA00022989"/>
    </source>
</evidence>
<dbReference type="RefSeq" id="WP_353302096.1">
    <property type="nucleotide sequence ID" value="NZ_BAABWN010000003.1"/>
</dbReference>
<evidence type="ECO:0000313" key="9">
    <source>
        <dbReference type="EMBL" id="GAA6167474.1"/>
    </source>
</evidence>
<feature type="transmembrane region" description="Helical" evidence="7">
    <location>
        <begin position="93"/>
        <end position="124"/>
    </location>
</feature>
<keyword evidence="5 7" id="KW-1133">Transmembrane helix</keyword>
<comment type="subunit">
    <text evidence="7">The complex comprises the extracytoplasmic solute receptor protein and the two transmembrane proteins.</text>
</comment>
<keyword evidence="7" id="KW-0813">Transport</keyword>
<evidence type="ECO:0000313" key="10">
    <source>
        <dbReference type="Proteomes" id="UP001465153"/>
    </source>
</evidence>
<keyword evidence="2" id="KW-1003">Cell membrane</keyword>
<evidence type="ECO:0000256" key="6">
    <source>
        <dbReference type="ARBA" id="ARBA00023136"/>
    </source>
</evidence>
<sequence>MIGIIMFVVALLMLLFGFPVAFTFGGIALIFGIIAEGPEMFAFMPFRVQSIMENVVLMAVPLFIFMGIVLQKTKLAEQLLESMGKLFGGIRGGLAISTVLVGALLAASTGVVGASVVAMGLISLPVMLKYKYDKSLACGTICASGTLGQIIPPSIILIILGDVLGIPVGDLFQAAIGPGLLLIGVYVAYILIYTYIKPEAAPALPVDEDIEHKHQQYVRALKAIIPPLALILIVLGSIFAGIATPTESSALGGIGALVLAAVYGQFSWKMVYESAQETVKISAMVFAILLGATAFSMAFTYTGGDYIVEEVLTNLPGGATGFLVLSMIAILILGFFIDFVEISFIIVPILAPVADALGIAPLWFAILIAMNLQTSFLTPPFGFALFYLKGVAPPEIKTTQIYRGIIPFILMQVAVLVSIMVFPGFYGLV</sequence>
<keyword evidence="10" id="KW-1185">Reference proteome</keyword>
<organism evidence="9 10">
    <name type="scientific">Sessilibacter corallicola</name>
    <dbReference type="NCBI Taxonomy" id="2904075"/>
    <lineage>
        <taxon>Bacteria</taxon>
        <taxon>Pseudomonadati</taxon>
        <taxon>Pseudomonadota</taxon>
        <taxon>Gammaproteobacteria</taxon>
        <taxon>Cellvibrionales</taxon>
        <taxon>Cellvibrionaceae</taxon>
        <taxon>Sessilibacter</taxon>
    </lineage>
</organism>
<feature type="transmembrane region" description="Helical" evidence="7">
    <location>
        <begin position="136"/>
        <end position="160"/>
    </location>
</feature>
<feature type="transmembrane region" description="Helical" evidence="7">
    <location>
        <begin position="172"/>
        <end position="196"/>
    </location>
</feature>
<comment type="caution">
    <text evidence="9">The sequence shown here is derived from an EMBL/GenBank/DDBJ whole genome shotgun (WGS) entry which is preliminary data.</text>
</comment>
<evidence type="ECO:0000259" key="8">
    <source>
        <dbReference type="Pfam" id="PF06808"/>
    </source>
</evidence>
<evidence type="ECO:0000256" key="1">
    <source>
        <dbReference type="ARBA" id="ARBA00004429"/>
    </source>
</evidence>
<dbReference type="NCBIfam" id="TIGR00786">
    <property type="entry name" value="dctM"/>
    <property type="match status" value="1"/>
</dbReference>
<evidence type="ECO:0000256" key="3">
    <source>
        <dbReference type="ARBA" id="ARBA00022519"/>
    </source>
</evidence>
<feature type="transmembrane region" description="Helical" evidence="7">
    <location>
        <begin position="223"/>
        <end position="243"/>
    </location>
</feature>
<dbReference type="InterPro" id="IPR004681">
    <property type="entry name" value="TRAP_DctM"/>
</dbReference>
<gene>
    <name evidence="9" type="ORF">NBRC116591_12840</name>
</gene>
<feature type="transmembrane region" description="Helical" evidence="7">
    <location>
        <begin position="55"/>
        <end position="73"/>
    </location>
</feature>
<dbReference type="InterPro" id="IPR010656">
    <property type="entry name" value="DctM"/>
</dbReference>
<keyword evidence="6 7" id="KW-0472">Membrane</keyword>
<dbReference type="Pfam" id="PF06808">
    <property type="entry name" value="DctM"/>
    <property type="match status" value="1"/>
</dbReference>
<feature type="transmembrane region" description="Helical" evidence="7">
    <location>
        <begin position="404"/>
        <end position="426"/>
    </location>
</feature>
<feature type="transmembrane region" description="Helical" evidence="7">
    <location>
        <begin position="376"/>
        <end position="392"/>
    </location>
</feature>
<dbReference type="EMBL" id="BAABWN010000003">
    <property type="protein sequence ID" value="GAA6167474.1"/>
    <property type="molecule type" value="Genomic_DNA"/>
</dbReference>
<feature type="domain" description="TRAP C4-dicarboxylate transport system permease DctM subunit" evidence="8">
    <location>
        <begin position="7"/>
        <end position="424"/>
    </location>
</feature>
<dbReference type="Proteomes" id="UP001465153">
    <property type="component" value="Unassembled WGS sequence"/>
</dbReference>
<feature type="transmembrane region" description="Helical" evidence="7">
    <location>
        <begin position="319"/>
        <end position="337"/>
    </location>
</feature>
<dbReference type="PANTHER" id="PTHR33362:SF7">
    <property type="entry name" value="SLL1103 PROTEIN"/>
    <property type="match status" value="1"/>
</dbReference>
<comment type="subcellular location">
    <subcellularLocation>
        <location evidence="1 7">Cell inner membrane</location>
        <topology evidence="1 7">Multi-pass membrane protein</topology>
    </subcellularLocation>
</comment>
<protein>
    <recommendedName>
        <fullName evidence="7">TRAP transporter large permease protein</fullName>
    </recommendedName>
</protein>
<reference evidence="9 10" key="1">
    <citation type="submission" date="2024-04" db="EMBL/GenBank/DDBJ databases">
        <title>Draft genome sequence of Sessilibacter corallicola NBRC 116591.</title>
        <authorList>
            <person name="Miyakawa T."/>
            <person name="Kusuya Y."/>
            <person name="Miura T."/>
        </authorList>
    </citation>
    <scope>NUCLEOTIDE SEQUENCE [LARGE SCALE GENOMIC DNA]</scope>
    <source>
        <strain evidence="9 10">KU-00831-HH</strain>
    </source>
</reference>
<evidence type="ECO:0000256" key="2">
    <source>
        <dbReference type="ARBA" id="ARBA00022475"/>
    </source>
</evidence>